<dbReference type="RefSeq" id="WP_137262007.1">
    <property type="nucleotide sequence ID" value="NZ_SZQL01000008.1"/>
</dbReference>
<evidence type="ECO:0000259" key="1">
    <source>
        <dbReference type="Pfam" id="PF01370"/>
    </source>
</evidence>
<protein>
    <submittedName>
        <fullName evidence="2">NAD-dependent epimerase/dehydratase family protein</fullName>
    </submittedName>
</protein>
<gene>
    <name evidence="2" type="ORF">FC093_11895</name>
</gene>
<evidence type="ECO:0000313" key="2">
    <source>
        <dbReference type="EMBL" id="TKK68327.1"/>
    </source>
</evidence>
<dbReference type="Pfam" id="PF01370">
    <property type="entry name" value="Epimerase"/>
    <property type="match status" value="1"/>
</dbReference>
<dbReference type="OrthoDB" id="596910at2"/>
<dbReference type="Proteomes" id="UP000305848">
    <property type="component" value="Unassembled WGS sequence"/>
</dbReference>
<dbReference type="PANTHER" id="PTHR48079:SF6">
    <property type="entry name" value="NAD(P)-BINDING DOMAIN-CONTAINING PROTEIN-RELATED"/>
    <property type="match status" value="1"/>
</dbReference>
<dbReference type="InterPro" id="IPR036291">
    <property type="entry name" value="NAD(P)-bd_dom_sf"/>
</dbReference>
<dbReference type="AlphaFoldDB" id="A0A4U3L457"/>
<dbReference type="Gene3D" id="3.40.50.720">
    <property type="entry name" value="NAD(P)-binding Rossmann-like Domain"/>
    <property type="match status" value="1"/>
</dbReference>
<dbReference type="EMBL" id="SZQL01000008">
    <property type="protein sequence ID" value="TKK68327.1"/>
    <property type="molecule type" value="Genomic_DNA"/>
</dbReference>
<sequence length="325" mass="36046">MVFVTGATGLVGSHLVQALVQQGRQVRALYRSAIPSYEGADKVEWIKGDILDVIALEEALAGVEQVYHCAAVVSFNPKKIHELYQTNIEGTANIVNACITAGVQKLLHVSSVAALGRINEGVAIDENMHWSPKTNNSEYGKSKYLAEMEVWRGIGEGLKAVIVNPTIILGAGDWNGGSSQIFKTVYEEFPWYTDGITGFVDVVDVVSAMQLLMESEVSAQRYILNAVNMSFKELFVMIAQCFGKRPVHKKVTPFMAGVIWRWEAIKYRLTGISPLLTKETAASAQAKVFFKNGKFLQQFPSFKYTPITTTIYNICNQLKMKHQLI</sequence>
<dbReference type="PANTHER" id="PTHR48079">
    <property type="entry name" value="PROTEIN YEEZ"/>
    <property type="match status" value="1"/>
</dbReference>
<accession>A0A4U3L457</accession>
<organism evidence="2 3">
    <name type="scientific">Ilyomonas limi</name>
    <dbReference type="NCBI Taxonomy" id="2575867"/>
    <lineage>
        <taxon>Bacteria</taxon>
        <taxon>Pseudomonadati</taxon>
        <taxon>Bacteroidota</taxon>
        <taxon>Chitinophagia</taxon>
        <taxon>Chitinophagales</taxon>
        <taxon>Chitinophagaceae</taxon>
        <taxon>Ilyomonas</taxon>
    </lineage>
</organism>
<dbReference type="SUPFAM" id="SSF51735">
    <property type="entry name" value="NAD(P)-binding Rossmann-fold domains"/>
    <property type="match status" value="1"/>
</dbReference>
<feature type="domain" description="NAD-dependent epimerase/dehydratase" evidence="1">
    <location>
        <begin position="2"/>
        <end position="217"/>
    </location>
</feature>
<reference evidence="2 3" key="1">
    <citation type="submission" date="2019-05" db="EMBL/GenBank/DDBJ databases">
        <title>Panacibacter sp. strain 17mud1-8 Genome sequencing and assembly.</title>
        <authorList>
            <person name="Chhetri G."/>
        </authorList>
    </citation>
    <scope>NUCLEOTIDE SEQUENCE [LARGE SCALE GENOMIC DNA]</scope>
    <source>
        <strain evidence="2 3">17mud1-8</strain>
    </source>
</reference>
<name>A0A4U3L457_9BACT</name>
<keyword evidence="3" id="KW-1185">Reference proteome</keyword>
<dbReference type="InterPro" id="IPR051783">
    <property type="entry name" value="NAD(P)-dependent_oxidoreduct"/>
</dbReference>
<proteinExistence type="predicted"/>
<comment type="caution">
    <text evidence="2">The sequence shown here is derived from an EMBL/GenBank/DDBJ whole genome shotgun (WGS) entry which is preliminary data.</text>
</comment>
<dbReference type="GO" id="GO:0004029">
    <property type="term" value="F:aldehyde dehydrogenase (NAD+) activity"/>
    <property type="evidence" value="ECO:0007669"/>
    <property type="project" value="TreeGrafter"/>
</dbReference>
<dbReference type="GO" id="GO:0005737">
    <property type="term" value="C:cytoplasm"/>
    <property type="evidence" value="ECO:0007669"/>
    <property type="project" value="TreeGrafter"/>
</dbReference>
<evidence type="ECO:0000313" key="3">
    <source>
        <dbReference type="Proteomes" id="UP000305848"/>
    </source>
</evidence>
<dbReference type="InterPro" id="IPR001509">
    <property type="entry name" value="Epimerase_deHydtase"/>
</dbReference>